<organism evidence="1 2">
    <name type="scientific">Nonomuraea insulae</name>
    <dbReference type="NCBI Taxonomy" id="1616787"/>
    <lineage>
        <taxon>Bacteria</taxon>
        <taxon>Bacillati</taxon>
        <taxon>Actinomycetota</taxon>
        <taxon>Actinomycetes</taxon>
        <taxon>Streptosporangiales</taxon>
        <taxon>Streptosporangiaceae</taxon>
        <taxon>Nonomuraea</taxon>
    </lineage>
</organism>
<dbReference type="EMBL" id="JBHSPA010000031">
    <property type="protein sequence ID" value="MFC5827971.1"/>
    <property type="molecule type" value="Genomic_DNA"/>
</dbReference>
<comment type="caution">
    <text evidence="1">The sequence shown here is derived from an EMBL/GenBank/DDBJ whole genome shotgun (WGS) entry which is preliminary data.</text>
</comment>
<dbReference type="RefSeq" id="WP_379517470.1">
    <property type="nucleotide sequence ID" value="NZ_JBHSPA010000031.1"/>
</dbReference>
<sequence>MTRRIDVIATDDAPACPRCGGESLLYARAPHTWTNTAGEPVNGYTGVVLCPECDASTPHAAPLITWFHVNGQADEEDEGFVSLLVAWATSIFVPTLDEQALDDEIDRWRRDL</sequence>
<dbReference type="Proteomes" id="UP001596058">
    <property type="component" value="Unassembled WGS sequence"/>
</dbReference>
<name>A0ABW1CQF7_9ACTN</name>
<keyword evidence="2" id="KW-1185">Reference proteome</keyword>
<gene>
    <name evidence="1" type="ORF">ACFPZ3_29255</name>
</gene>
<reference evidence="2" key="1">
    <citation type="journal article" date="2019" name="Int. J. Syst. Evol. Microbiol.">
        <title>The Global Catalogue of Microorganisms (GCM) 10K type strain sequencing project: providing services to taxonomists for standard genome sequencing and annotation.</title>
        <authorList>
            <consortium name="The Broad Institute Genomics Platform"/>
            <consortium name="The Broad Institute Genome Sequencing Center for Infectious Disease"/>
            <person name="Wu L."/>
            <person name="Ma J."/>
        </authorList>
    </citation>
    <scope>NUCLEOTIDE SEQUENCE [LARGE SCALE GENOMIC DNA]</scope>
    <source>
        <strain evidence="2">CCUG 53903</strain>
    </source>
</reference>
<proteinExistence type="predicted"/>
<dbReference type="Pfam" id="PF19817">
    <property type="entry name" value="DUF6300"/>
    <property type="match status" value="1"/>
</dbReference>
<evidence type="ECO:0000313" key="2">
    <source>
        <dbReference type="Proteomes" id="UP001596058"/>
    </source>
</evidence>
<evidence type="ECO:0000313" key="1">
    <source>
        <dbReference type="EMBL" id="MFC5827971.1"/>
    </source>
</evidence>
<dbReference type="InterPro" id="IPR046267">
    <property type="entry name" value="DUF6300"/>
</dbReference>
<protein>
    <submittedName>
        <fullName evidence="1">DUF6300 family protein</fullName>
    </submittedName>
</protein>
<accession>A0ABW1CQF7</accession>